<protein>
    <submittedName>
        <fullName evidence="1">Uncharacterized protein</fullName>
    </submittedName>
</protein>
<evidence type="ECO:0000313" key="2">
    <source>
        <dbReference type="Proteomes" id="UP000597459"/>
    </source>
</evidence>
<evidence type="ECO:0000313" key="1">
    <source>
        <dbReference type="EMBL" id="NHO53928.1"/>
    </source>
</evidence>
<gene>
    <name evidence="1" type="ORF">GOB87_08155</name>
</gene>
<dbReference type="Proteomes" id="UP000597459">
    <property type="component" value="Unassembled WGS sequence"/>
</dbReference>
<accession>A0A967BBD4</accession>
<proteinExistence type="predicted"/>
<name>A0A967BBD4_9PROT</name>
<organism evidence="1 2">
    <name type="scientific">Acetobacter estunensis</name>
    <dbReference type="NCBI Taxonomy" id="104097"/>
    <lineage>
        <taxon>Bacteria</taxon>
        <taxon>Pseudomonadati</taxon>
        <taxon>Pseudomonadota</taxon>
        <taxon>Alphaproteobacteria</taxon>
        <taxon>Acetobacterales</taxon>
        <taxon>Acetobacteraceae</taxon>
        <taxon>Acetobacter</taxon>
    </lineage>
</organism>
<reference evidence="1" key="1">
    <citation type="submission" date="2019-11" db="EMBL/GenBank/DDBJ databases">
        <title>Description of new Acetobacter species.</title>
        <authorList>
            <person name="Cleenwerck I."/>
            <person name="Sombolestani A.S."/>
        </authorList>
    </citation>
    <scope>NUCLEOTIDE SEQUENCE</scope>
    <source>
        <strain evidence="1">LMG 1626</strain>
    </source>
</reference>
<sequence length="431" mass="47472">MRGKIDLPVVLSSKAGMTPPSDAVVTPVFLLLHPLWPLVVPVTTWRASVAESEKGVPDSLLEPLAIWVLDCFPQASLVERLIQAADGQHLPERDAVHEPEWADPIRRASELLWARAADVLSRPVPEPVLNEIAVSSGLRTNEIEEILPALGVIFAKAEFLFPHRREAAPVSPDRDEFEETLRGLAMGGSRSWMYGLLVLLASRITCDIVLPIARSVARECGVGRSLLDACDTALASIFGRFEGFCTQAQAAIERVKPVEREMRRCVPWLDVAELASVLSLVKFANRCSLHVLPAARLKAAAIQAARAQFALLVSEDLLIRWPVSVWPDSLLIAFEAGNRRLRHLATLGSTLSRSAEYRPGLERLARHYTDASLIGLSFVERIRTVEILSMSTTPSGLLTEYLALLPPSLNAGRKKKPEVRIYLDPRPLLAL</sequence>
<keyword evidence="2" id="KW-1185">Reference proteome</keyword>
<dbReference type="RefSeq" id="WP_166315024.1">
    <property type="nucleotide sequence ID" value="NZ_WOTH01000013.1"/>
</dbReference>
<dbReference type="EMBL" id="WOTH01000013">
    <property type="protein sequence ID" value="NHO53928.1"/>
    <property type="molecule type" value="Genomic_DNA"/>
</dbReference>
<dbReference type="AlphaFoldDB" id="A0A967BBD4"/>
<comment type="caution">
    <text evidence="1">The sequence shown here is derived from an EMBL/GenBank/DDBJ whole genome shotgun (WGS) entry which is preliminary data.</text>
</comment>